<dbReference type="Gene3D" id="2.40.50.140">
    <property type="entry name" value="Nucleic acid-binding proteins"/>
    <property type="match status" value="1"/>
</dbReference>
<evidence type="ECO:0000256" key="2">
    <source>
        <dbReference type="HAMAP-Rule" id="MF_00984"/>
    </source>
</evidence>
<proteinExistence type="inferred from homology"/>
<protein>
    <recommendedName>
        <fullName evidence="2 3">Single-stranded DNA-binding protein</fullName>
        <shortName evidence="2">SSB</shortName>
    </recommendedName>
</protein>
<dbReference type="InterPro" id="IPR012340">
    <property type="entry name" value="NA-bd_OB-fold"/>
</dbReference>
<dbReference type="InterPro" id="IPR011344">
    <property type="entry name" value="ssDNA-bd"/>
</dbReference>
<keyword evidence="1 2" id="KW-0238">DNA-binding</keyword>
<dbReference type="GO" id="GO:0003697">
    <property type="term" value="F:single-stranded DNA binding"/>
    <property type="evidence" value="ECO:0007669"/>
    <property type="project" value="UniProtKB-UniRule"/>
</dbReference>
<dbReference type="Proteomes" id="UP000036908">
    <property type="component" value="Unassembled WGS sequence"/>
</dbReference>
<dbReference type="PROSITE" id="PS50935">
    <property type="entry name" value="SSB"/>
    <property type="match status" value="1"/>
</dbReference>
<dbReference type="PATRIC" id="fig|1566026.4.peg.1381"/>
<dbReference type="CDD" id="cd04496">
    <property type="entry name" value="SSB_OBF"/>
    <property type="match status" value="1"/>
</dbReference>
<dbReference type="Pfam" id="PF00436">
    <property type="entry name" value="SSB"/>
    <property type="match status" value="1"/>
</dbReference>
<name>A0A0L8AH43_9BACT</name>
<reference evidence="5" key="1">
    <citation type="submission" date="2014-11" db="EMBL/GenBank/DDBJ databases">
        <title>Genome sequencing of Roseivirga sp. D-25.</title>
        <authorList>
            <person name="Selvaratnam C."/>
            <person name="Thevarajoo S."/>
            <person name="Goh K.M."/>
            <person name="Eee R."/>
            <person name="Chan K.-G."/>
            <person name="Chong C.S."/>
        </authorList>
    </citation>
    <scope>NUCLEOTIDE SEQUENCE [LARGE SCALE GENOMIC DNA]</scope>
    <source>
        <strain evidence="5">D-25</strain>
    </source>
</reference>
<dbReference type="GO" id="GO:0006260">
    <property type="term" value="P:DNA replication"/>
    <property type="evidence" value="ECO:0007669"/>
    <property type="project" value="InterPro"/>
</dbReference>
<keyword evidence="5" id="KW-1185">Reference proteome</keyword>
<evidence type="ECO:0000313" key="5">
    <source>
        <dbReference type="Proteomes" id="UP000036908"/>
    </source>
</evidence>
<sequence length="112" mass="12482">MRNLRNSVQLIGRLGQDPEVKNLTSGKKLTTFSLATTDAYKNADGDKVEDTQWHNIIAWGKVGEIAAEYLKKGAEVCIEGKLVHRSYENSAGEKRFVTEINLNELLMMGGKK</sequence>
<evidence type="ECO:0000313" key="4">
    <source>
        <dbReference type="EMBL" id="KOF01719.1"/>
    </source>
</evidence>
<evidence type="ECO:0000256" key="3">
    <source>
        <dbReference type="PIRNR" id="PIRNR002070"/>
    </source>
</evidence>
<dbReference type="AlphaFoldDB" id="A0A0L8AH43"/>
<dbReference type="HAMAP" id="MF_00984">
    <property type="entry name" value="SSB"/>
    <property type="match status" value="1"/>
</dbReference>
<dbReference type="PIRSF" id="PIRSF002070">
    <property type="entry name" value="SSB"/>
    <property type="match status" value="1"/>
</dbReference>
<dbReference type="InterPro" id="IPR000424">
    <property type="entry name" value="Primosome_PriB/ssb"/>
</dbReference>
<dbReference type="OrthoDB" id="9809878at2"/>
<dbReference type="PANTHER" id="PTHR10302:SF27">
    <property type="entry name" value="SINGLE-STRANDED DNA-BINDING PROTEIN"/>
    <property type="match status" value="1"/>
</dbReference>
<dbReference type="NCBIfam" id="TIGR00621">
    <property type="entry name" value="ssb"/>
    <property type="match status" value="1"/>
</dbReference>
<comment type="caution">
    <text evidence="4">The sequence shown here is derived from an EMBL/GenBank/DDBJ whole genome shotgun (WGS) entry which is preliminary data.</text>
</comment>
<dbReference type="GO" id="GO:0009295">
    <property type="term" value="C:nucleoid"/>
    <property type="evidence" value="ECO:0007669"/>
    <property type="project" value="TreeGrafter"/>
</dbReference>
<evidence type="ECO:0000256" key="1">
    <source>
        <dbReference type="ARBA" id="ARBA00023125"/>
    </source>
</evidence>
<organism evidence="4 5">
    <name type="scientific">Roseivirga seohaensis subsp. aquiponti</name>
    <dbReference type="NCBI Taxonomy" id="1566026"/>
    <lineage>
        <taxon>Bacteria</taxon>
        <taxon>Pseudomonadati</taxon>
        <taxon>Bacteroidota</taxon>
        <taxon>Cytophagia</taxon>
        <taxon>Cytophagales</taxon>
        <taxon>Roseivirgaceae</taxon>
        <taxon>Roseivirga</taxon>
    </lineage>
</organism>
<accession>A0A0L8AH43</accession>
<comment type="subunit">
    <text evidence="2">Homotetramer.</text>
</comment>
<dbReference type="PANTHER" id="PTHR10302">
    <property type="entry name" value="SINGLE-STRANDED DNA-BINDING PROTEIN"/>
    <property type="match status" value="1"/>
</dbReference>
<dbReference type="RefSeq" id="WP_053224621.1">
    <property type="nucleotide sequence ID" value="NZ_JSVA01000018.1"/>
</dbReference>
<dbReference type="EMBL" id="JSVA01000018">
    <property type="protein sequence ID" value="KOF01719.1"/>
    <property type="molecule type" value="Genomic_DNA"/>
</dbReference>
<gene>
    <name evidence="4" type="ORF">OB69_15315</name>
</gene>
<comment type="caution">
    <text evidence="2">Lacks conserved residue(s) required for the propagation of feature annotation.</text>
</comment>
<dbReference type="SUPFAM" id="SSF50249">
    <property type="entry name" value="Nucleic acid-binding proteins"/>
    <property type="match status" value="1"/>
</dbReference>